<keyword evidence="2" id="KW-1185">Reference proteome</keyword>
<organism evidence="1 2">
    <name type="scientific">Dentiscutata heterogama</name>
    <dbReference type="NCBI Taxonomy" id="1316150"/>
    <lineage>
        <taxon>Eukaryota</taxon>
        <taxon>Fungi</taxon>
        <taxon>Fungi incertae sedis</taxon>
        <taxon>Mucoromycota</taxon>
        <taxon>Glomeromycotina</taxon>
        <taxon>Glomeromycetes</taxon>
        <taxon>Diversisporales</taxon>
        <taxon>Gigasporaceae</taxon>
        <taxon>Dentiscutata</taxon>
    </lineage>
</organism>
<proteinExistence type="predicted"/>
<feature type="non-terminal residue" evidence="1">
    <location>
        <position position="54"/>
    </location>
</feature>
<protein>
    <submittedName>
        <fullName evidence="1">2408_t:CDS:1</fullName>
    </submittedName>
</protein>
<feature type="non-terminal residue" evidence="1">
    <location>
        <position position="1"/>
    </location>
</feature>
<evidence type="ECO:0000313" key="2">
    <source>
        <dbReference type="Proteomes" id="UP000789702"/>
    </source>
</evidence>
<name>A0ACA9PKA3_9GLOM</name>
<evidence type="ECO:0000313" key="1">
    <source>
        <dbReference type="EMBL" id="CAG8713434.1"/>
    </source>
</evidence>
<gene>
    <name evidence="1" type="ORF">DHETER_LOCUS12397</name>
</gene>
<sequence length="54" mass="6114">ASEEHSGQMDQYQWSLLASIGSIQKLFSMEQWNNVNGVVLHLSQWINVPTLIKG</sequence>
<accession>A0ACA9PKA3</accession>
<dbReference type="EMBL" id="CAJVPU010030254">
    <property type="protein sequence ID" value="CAG8713434.1"/>
    <property type="molecule type" value="Genomic_DNA"/>
</dbReference>
<comment type="caution">
    <text evidence="1">The sequence shown here is derived from an EMBL/GenBank/DDBJ whole genome shotgun (WGS) entry which is preliminary data.</text>
</comment>
<reference evidence="1" key="1">
    <citation type="submission" date="2021-06" db="EMBL/GenBank/DDBJ databases">
        <authorList>
            <person name="Kallberg Y."/>
            <person name="Tangrot J."/>
            <person name="Rosling A."/>
        </authorList>
    </citation>
    <scope>NUCLEOTIDE SEQUENCE</scope>
    <source>
        <strain evidence="1">IL203A</strain>
    </source>
</reference>
<dbReference type="Proteomes" id="UP000789702">
    <property type="component" value="Unassembled WGS sequence"/>
</dbReference>